<keyword evidence="2" id="KW-0472">Membrane</keyword>
<proteinExistence type="predicted"/>
<sequence length="101" mass="10764">MSSCVESGFDAQSDNSAPPAARARIKFAVSVVTCMQAEMRIPVNGFSFSKRVRICASTGMFRSAHSILFLPSAARAKSATSYLSVLFTAVAVTLILTRIGQ</sequence>
<evidence type="ECO:0000256" key="1">
    <source>
        <dbReference type="SAM" id="MobiDB-lite"/>
    </source>
</evidence>
<reference evidence="3" key="1">
    <citation type="submission" date="2020-05" db="EMBL/GenBank/DDBJ databases">
        <authorList>
            <person name="Chiriac C."/>
            <person name="Salcher M."/>
            <person name="Ghai R."/>
            <person name="Kavagutti S V."/>
        </authorList>
    </citation>
    <scope>NUCLEOTIDE SEQUENCE</scope>
</reference>
<organism evidence="3">
    <name type="scientific">freshwater metagenome</name>
    <dbReference type="NCBI Taxonomy" id="449393"/>
    <lineage>
        <taxon>unclassified sequences</taxon>
        <taxon>metagenomes</taxon>
        <taxon>ecological metagenomes</taxon>
    </lineage>
</organism>
<feature type="compositionally biased region" description="Polar residues" evidence="1">
    <location>
        <begin position="1"/>
        <end position="16"/>
    </location>
</feature>
<dbReference type="AlphaFoldDB" id="A0A6J7UGM3"/>
<gene>
    <name evidence="3" type="ORF">UFOPK4366_00534</name>
</gene>
<keyword evidence="2" id="KW-0812">Transmembrane</keyword>
<feature type="transmembrane region" description="Helical" evidence="2">
    <location>
        <begin position="79"/>
        <end position="97"/>
    </location>
</feature>
<evidence type="ECO:0000256" key="2">
    <source>
        <dbReference type="SAM" id="Phobius"/>
    </source>
</evidence>
<keyword evidence="2" id="KW-1133">Transmembrane helix</keyword>
<name>A0A6J7UGM3_9ZZZZ</name>
<protein>
    <submittedName>
        <fullName evidence="3">Unannotated protein</fullName>
    </submittedName>
</protein>
<feature type="region of interest" description="Disordered" evidence="1">
    <location>
        <begin position="1"/>
        <end position="20"/>
    </location>
</feature>
<evidence type="ECO:0000313" key="3">
    <source>
        <dbReference type="EMBL" id="CAB5063337.1"/>
    </source>
</evidence>
<accession>A0A6J7UGM3</accession>
<dbReference type="EMBL" id="CAFBQS010000081">
    <property type="protein sequence ID" value="CAB5063337.1"/>
    <property type="molecule type" value="Genomic_DNA"/>
</dbReference>